<organism evidence="4 5">
    <name type="scientific">Microthlaspi erraticum</name>
    <dbReference type="NCBI Taxonomy" id="1685480"/>
    <lineage>
        <taxon>Eukaryota</taxon>
        <taxon>Viridiplantae</taxon>
        <taxon>Streptophyta</taxon>
        <taxon>Embryophyta</taxon>
        <taxon>Tracheophyta</taxon>
        <taxon>Spermatophyta</taxon>
        <taxon>Magnoliopsida</taxon>
        <taxon>eudicotyledons</taxon>
        <taxon>Gunneridae</taxon>
        <taxon>Pentapetalae</taxon>
        <taxon>rosids</taxon>
        <taxon>malvids</taxon>
        <taxon>Brassicales</taxon>
        <taxon>Brassicaceae</taxon>
        <taxon>Coluteocarpeae</taxon>
        <taxon>Microthlaspi</taxon>
    </lineage>
</organism>
<protein>
    <submittedName>
        <fullName evidence="4">Uncharacterized protein</fullName>
    </submittedName>
</protein>
<dbReference type="InterPro" id="IPR003695">
    <property type="entry name" value="Ppx_GppA_N"/>
</dbReference>
<evidence type="ECO:0000313" key="4">
    <source>
        <dbReference type="EMBL" id="CAA7053250.1"/>
    </source>
</evidence>
<feature type="domain" description="Ppx/GppA phosphatase C-terminal" evidence="2">
    <location>
        <begin position="182"/>
        <end position="300"/>
    </location>
</feature>
<dbReference type="Gene3D" id="1.10.3210.10">
    <property type="entry name" value="Hypothetical protein af1432"/>
    <property type="match status" value="1"/>
</dbReference>
<dbReference type="PANTHER" id="PTHR30005:SF0">
    <property type="entry name" value="RETROGRADE REGULATION PROTEIN 2"/>
    <property type="match status" value="1"/>
</dbReference>
<sequence>MRDFIRHAIDESRLADKLKESDGFEVVVGSSGTIRAIENALFSGYGSDLCQFNLEGYKRDWRFGRRELSSVLEKLCGEGDEEQIRREGFFKRRSEFIVAGAVLLEEIFKALGIEEMEVSEYALAEGVIADSLAFEGSYDLNANARWRSVMRLATRLNGFDRTVIFQEIFVGLRKCSDLRVILDDKDLEYLEAACFLHNIGIITGKKGYHKQSYHIIKNGDHLHSYTAEEVELIALLTRYQRKKFPKLDRAPAKNFTVETRRKFIIMCLIIRLSVILQRSERLDLQQVEFLEPSESFKLVLKERNQEPLVNGSHDQVKKKPDALLLEQEIAHFKRLFKKEIVVVFPS</sequence>
<dbReference type="OrthoDB" id="2014654at2759"/>
<reference evidence="4 5" key="1">
    <citation type="submission" date="2020-01" db="EMBL/GenBank/DDBJ databases">
        <authorList>
            <person name="Mishra B."/>
        </authorList>
    </citation>
    <scope>NUCLEOTIDE SEQUENCE [LARGE SCALE GENOMIC DNA]</scope>
</reference>
<dbReference type="InterPro" id="IPR048950">
    <property type="entry name" value="Ppx_GppA_C"/>
</dbReference>
<evidence type="ECO:0000313" key="3">
    <source>
        <dbReference type="EMBL" id="CAA7037101.1"/>
    </source>
</evidence>
<dbReference type="PANTHER" id="PTHR30005">
    <property type="entry name" value="EXOPOLYPHOSPHATASE"/>
    <property type="match status" value="1"/>
</dbReference>
<dbReference type="EMBL" id="CACVBM020001169">
    <property type="protein sequence ID" value="CAA7037101.1"/>
    <property type="molecule type" value="Genomic_DNA"/>
</dbReference>
<dbReference type="AlphaFoldDB" id="A0A6D2KLT3"/>
<dbReference type="GO" id="GO:0016462">
    <property type="term" value="F:pyrophosphatase activity"/>
    <property type="evidence" value="ECO:0007669"/>
    <property type="project" value="TreeGrafter"/>
</dbReference>
<gene>
    <name evidence="3" type="ORF">MERR_LOCUS24336</name>
    <name evidence="4" type="ORF">MERR_LOCUS40485</name>
</gene>
<dbReference type="Pfam" id="PF02541">
    <property type="entry name" value="Ppx-GppA"/>
    <property type="match status" value="1"/>
</dbReference>
<dbReference type="Proteomes" id="UP000467841">
    <property type="component" value="Unassembled WGS sequence"/>
</dbReference>
<dbReference type="SUPFAM" id="SSF109604">
    <property type="entry name" value="HD-domain/PDEase-like"/>
    <property type="match status" value="1"/>
</dbReference>
<dbReference type="InterPro" id="IPR043129">
    <property type="entry name" value="ATPase_NBD"/>
</dbReference>
<keyword evidence="5" id="KW-1185">Reference proteome</keyword>
<evidence type="ECO:0000313" key="5">
    <source>
        <dbReference type="Proteomes" id="UP000467841"/>
    </source>
</evidence>
<feature type="domain" description="Ppx/GppA phosphatase N-terminal" evidence="1">
    <location>
        <begin position="18"/>
        <end position="132"/>
    </location>
</feature>
<accession>A0A6D2KLT3</accession>
<dbReference type="SUPFAM" id="SSF53067">
    <property type="entry name" value="Actin-like ATPase domain"/>
    <property type="match status" value="1"/>
</dbReference>
<evidence type="ECO:0000259" key="1">
    <source>
        <dbReference type="Pfam" id="PF02541"/>
    </source>
</evidence>
<dbReference type="EMBL" id="CACVBM020001529">
    <property type="protein sequence ID" value="CAA7053250.1"/>
    <property type="molecule type" value="Genomic_DNA"/>
</dbReference>
<name>A0A6D2KLT3_9BRAS</name>
<evidence type="ECO:0000259" key="2">
    <source>
        <dbReference type="Pfam" id="PF21447"/>
    </source>
</evidence>
<dbReference type="Gene3D" id="3.30.420.150">
    <property type="entry name" value="Exopolyphosphatase. Domain 2"/>
    <property type="match status" value="1"/>
</dbReference>
<proteinExistence type="predicted"/>
<dbReference type="InterPro" id="IPR050273">
    <property type="entry name" value="GppA/Ppx_hydrolase"/>
</dbReference>
<dbReference type="Pfam" id="PF21447">
    <property type="entry name" value="Ppx-GppA_III"/>
    <property type="match status" value="1"/>
</dbReference>